<sequence>MEALNHRLFFLINAPAHPDALMVSFARGLADELIWLVPLLLIYGWLWGNEQRRIAMLEATVAGLAGLLANQVIALVWPHPRPFMVNMGHTFLRHVADSSFPSDHLTLIWSVSFCLIMRKHFRPAGIAVALAGLPVAWARIYLGVHFPLDMVGAALVAVMSAWLVLRGERLLIDVCYRPMFAAYHLLAKPLIRGGWLNE</sequence>
<keyword evidence="1" id="KW-0472">Membrane</keyword>
<dbReference type="GO" id="GO:0005886">
    <property type="term" value="C:plasma membrane"/>
    <property type="evidence" value="ECO:0007669"/>
    <property type="project" value="InterPro"/>
</dbReference>
<evidence type="ECO:0000313" key="4">
    <source>
        <dbReference type="Proteomes" id="UP000007073"/>
    </source>
</evidence>
<dbReference type="eggNOG" id="COG0671">
    <property type="taxonomic scope" value="Bacteria"/>
</dbReference>
<name>Q39XU2_GEOMG</name>
<dbReference type="AlphaFoldDB" id="Q39XU2"/>
<dbReference type="InterPro" id="IPR000326">
    <property type="entry name" value="PAP2/HPO"/>
</dbReference>
<evidence type="ECO:0000313" key="3">
    <source>
        <dbReference type="EMBL" id="ABB30932.1"/>
    </source>
</evidence>
<dbReference type="RefSeq" id="WP_004514081.1">
    <property type="nucleotide sequence ID" value="NC_007517.1"/>
</dbReference>
<proteinExistence type="predicted"/>
<dbReference type="STRING" id="269799.Gmet_0690"/>
<reference evidence="3 4" key="1">
    <citation type="submission" date="2005-10" db="EMBL/GenBank/DDBJ databases">
        <title>Complete sequence of Geobacter metallireducens GS-15.</title>
        <authorList>
            <consortium name="US DOE Joint Genome Institute"/>
            <person name="Copeland A."/>
            <person name="Lucas S."/>
            <person name="Lapidus A."/>
            <person name="Barry K."/>
            <person name="Detter J.C."/>
            <person name="Glavina T."/>
            <person name="Hammon N."/>
            <person name="Israni S."/>
            <person name="Pitluck S."/>
            <person name="Di Bartolo G."/>
            <person name="Chain P."/>
            <person name="Schmutz J."/>
            <person name="Larimer F."/>
            <person name="Land M."/>
            <person name="Kyrpides N."/>
            <person name="Ivanova N."/>
            <person name="Richardson P."/>
        </authorList>
    </citation>
    <scope>NUCLEOTIDE SEQUENCE [LARGE SCALE GENOMIC DNA]</scope>
    <source>
        <strain evidence="4">ATCC 53774 / DSM 7210 / GS-15</strain>
    </source>
</reference>
<dbReference type="Gene3D" id="1.20.144.10">
    <property type="entry name" value="Phosphatidic acid phosphatase type 2/haloperoxidase"/>
    <property type="match status" value="1"/>
</dbReference>
<feature type="domain" description="Phosphatidic acid phosphatase type 2/haloperoxidase" evidence="2">
    <location>
        <begin position="51"/>
        <end position="165"/>
    </location>
</feature>
<evidence type="ECO:0000259" key="2">
    <source>
        <dbReference type="SMART" id="SM00014"/>
    </source>
</evidence>
<reference evidence="3 4" key="2">
    <citation type="journal article" date="2009" name="BMC Microbiol.">
        <title>The genome sequence of Geobacter metallireducens: features of metabolism, physiology and regulation common and dissimilar to Geobacter sulfurreducens.</title>
        <authorList>
            <person name="Aklujkar M."/>
            <person name="Krushkal J."/>
            <person name="DiBartolo G."/>
            <person name="Lapidus A."/>
            <person name="Land M.L."/>
            <person name="Lovley D.R."/>
        </authorList>
    </citation>
    <scope>NUCLEOTIDE SEQUENCE [LARGE SCALE GENOMIC DNA]</scope>
    <source>
        <strain evidence="4">ATCC 53774 / DSM 7210 / GS-15</strain>
    </source>
</reference>
<protein>
    <submittedName>
        <fullName evidence="3">Undecaprenyl diphosphate phosphatase, putative</fullName>
    </submittedName>
</protein>
<dbReference type="PANTHER" id="PTHR14969:SF13">
    <property type="entry name" value="AT30094P"/>
    <property type="match status" value="1"/>
</dbReference>
<feature type="transmembrane region" description="Helical" evidence="1">
    <location>
        <begin position="20"/>
        <end position="43"/>
    </location>
</feature>
<dbReference type="Proteomes" id="UP000007073">
    <property type="component" value="Chromosome"/>
</dbReference>
<dbReference type="InterPro" id="IPR036938">
    <property type="entry name" value="PAP2/HPO_sf"/>
</dbReference>
<dbReference type="HOGENOM" id="CLU_072573_8_2_7"/>
<dbReference type="KEGG" id="gme:Gmet_0690"/>
<keyword evidence="4" id="KW-1185">Reference proteome</keyword>
<dbReference type="SUPFAM" id="SSF48317">
    <property type="entry name" value="Acid phosphatase/Vanadium-dependent haloperoxidase"/>
    <property type="match status" value="1"/>
</dbReference>
<dbReference type="InterPro" id="IPR033879">
    <property type="entry name" value="UPP_Pase"/>
</dbReference>
<accession>Q39XU2</accession>
<dbReference type="GO" id="GO:0050380">
    <property type="term" value="F:undecaprenyl-diphosphatase activity"/>
    <property type="evidence" value="ECO:0007669"/>
    <property type="project" value="InterPro"/>
</dbReference>
<dbReference type="EMBL" id="CP000148">
    <property type="protein sequence ID" value="ABB30932.1"/>
    <property type="molecule type" value="Genomic_DNA"/>
</dbReference>
<dbReference type="SMART" id="SM00014">
    <property type="entry name" value="acidPPc"/>
    <property type="match status" value="1"/>
</dbReference>
<organism evidence="3 4">
    <name type="scientific">Geobacter metallireducens (strain ATCC 53774 / DSM 7210 / GS-15)</name>
    <dbReference type="NCBI Taxonomy" id="269799"/>
    <lineage>
        <taxon>Bacteria</taxon>
        <taxon>Pseudomonadati</taxon>
        <taxon>Thermodesulfobacteriota</taxon>
        <taxon>Desulfuromonadia</taxon>
        <taxon>Geobacterales</taxon>
        <taxon>Geobacteraceae</taxon>
        <taxon>Geobacter</taxon>
    </lineage>
</organism>
<feature type="transmembrane region" description="Helical" evidence="1">
    <location>
        <begin position="148"/>
        <end position="165"/>
    </location>
</feature>
<dbReference type="Pfam" id="PF01569">
    <property type="entry name" value="PAP2"/>
    <property type="match status" value="1"/>
</dbReference>
<keyword evidence="1" id="KW-0812">Transmembrane</keyword>
<gene>
    <name evidence="3" type="ordered locus">Gmet_0690</name>
</gene>
<feature type="transmembrane region" description="Helical" evidence="1">
    <location>
        <begin position="55"/>
        <end position="78"/>
    </location>
</feature>
<keyword evidence="1" id="KW-1133">Transmembrane helix</keyword>
<dbReference type="PANTHER" id="PTHR14969">
    <property type="entry name" value="SPHINGOSINE-1-PHOSPHATE PHOSPHOHYDROLASE"/>
    <property type="match status" value="1"/>
</dbReference>
<dbReference type="CDD" id="cd03385">
    <property type="entry name" value="PAP2_BcrC_like"/>
    <property type="match status" value="1"/>
</dbReference>
<evidence type="ECO:0000256" key="1">
    <source>
        <dbReference type="SAM" id="Phobius"/>
    </source>
</evidence>